<reference evidence="1" key="1">
    <citation type="submission" date="2023-02" db="EMBL/GenBank/DDBJ databases">
        <title>Genome of toxic invasive species Heracleum sosnowskyi carries increased number of genes despite the absence of recent whole-genome duplications.</title>
        <authorList>
            <person name="Schelkunov M."/>
            <person name="Shtratnikova V."/>
            <person name="Makarenko M."/>
            <person name="Klepikova A."/>
            <person name="Omelchenko D."/>
            <person name="Novikova G."/>
            <person name="Obukhova E."/>
            <person name="Bogdanov V."/>
            <person name="Penin A."/>
            <person name="Logacheva M."/>
        </authorList>
    </citation>
    <scope>NUCLEOTIDE SEQUENCE</scope>
    <source>
        <strain evidence="1">Hsosn_3</strain>
        <tissue evidence="1">Leaf</tissue>
    </source>
</reference>
<keyword evidence="2" id="KW-1185">Reference proteome</keyword>
<dbReference type="AlphaFoldDB" id="A0AAD8MZC8"/>
<organism evidence="1 2">
    <name type="scientific">Heracleum sosnowskyi</name>
    <dbReference type="NCBI Taxonomy" id="360622"/>
    <lineage>
        <taxon>Eukaryota</taxon>
        <taxon>Viridiplantae</taxon>
        <taxon>Streptophyta</taxon>
        <taxon>Embryophyta</taxon>
        <taxon>Tracheophyta</taxon>
        <taxon>Spermatophyta</taxon>
        <taxon>Magnoliopsida</taxon>
        <taxon>eudicotyledons</taxon>
        <taxon>Gunneridae</taxon>
        <taxon>Pentapetalae</taxon>
        <taxon>asterids</taxon>
        <taxon>campanulids</taxon>
        <taxon>Apiales</taxon>
        <taxon>Apiaceae</taxon>
        <taxon>Apioideae</taxon>
        <taxon>apioid superclade</taxon>
        <taxon>Tordylieae</taxon>
        <taxon>Tordyliinae</taxon>
        <taxon>Heracleum</taxon>
    </lineage>
</organism>
<evidence type="ECO:0000313" key="2">
    <source>
        <dbReference type="Proteomes" id="UP001237642"/>
    </source>
</evidence>
<accession>A0AAD8MZC8</accession>
<protein>
    <submittedName>
        <fullName evidence="1">Uncharacterized protein</fullName>
    </submittedName>
</protein>
<sequence>MLIMTQNCAHLVMVWKVDKFFKKMKFNNWKIFGNDTDNLVFGSGKLQMINLDDCLDSLQGAQKDLVKKTRGKPMENDFDIVIFIVEVAPKGVVEPFTRRSRDNSRKDTETTKKRRHCCQEAEEGVLGPVGCWLLGLTDECTLGGYATGYSKFVTKNSKNEDKQSGSFERFTEKNKVVCFIVCFEHNISAYRVGDRRSYYPEDRVNHVDFDKSGNNNNNKRQLHRLKMKELNEMELTKHQENRRAVGGGSMMIFRMCLSMLVNGEIHLEFVDVATADAGNGSKTGPCASGLIGTWSSKFRADQGKEHNMGNKKGKQMKVMKGKLVLKAKKTQVALFLVLWCLLF</sequence>
<evidence type="ECO:0000313" key="1">
    <source>
        <dbReference type="EMBL" id="KAK1389268.1"/>
    </source>
</evidence>
<comment type="caution">
    <text evidence="1">The sequence shown here is derived from an EMBL/GenBank/DDBJ whole genome shotgun (WGS) entry which is preliminary data.</text>
</comment>
<dbReference type="EMBL" id="JAUIZM010000004">
    <property type="protein sequence ID" value="KAK1389268.1"/>
    <property type="molecule type" value="Genomic_DNA"/>
</dbReference>
<name>A0AAD8MZC8_9APIA</name>
<gene>
    <name evidence="1" type="ORF">POM88_017446</name>
</gene>
<dbReference type="Proteomes" id="UP001237642">
    <property type="component" value="Unassembled WGS sequence"/>
</dbReference>
<proteinExistence type="predicted"/>
<reference evidence="1" key="2">
    <citation type="submission" date="2023-05" db="EMBL/GenBank/DDBJ databases">
        <authorList>
            <person name="Schelkunov M.I."/>
        </authorList>
    </citation>
    <scope>NUCLEOTIDE SEQUENCE</scope>
    <source>
        <strain evidence="1">Hsosn_3</strain>
        <tissue evidence="1">Leaf</tissue>
    </source>
</reference>